<proteinExistence type="predicted"/>
<dbReference type="Proteomes" id="UP000499080">
    <property type="component" value="Unassembled WGS sequence"/>
</dbReference>
<keyword evidence="2" id="KW-1185">Reference proteome</keyword>
<reference evidence="1 2" key="1">
    <citation type="journal article" date="2019" name="Sci. Rep.">
        <title>Orb-weaving spider Araneus ventricosus genome elucidates the spidroin gene catalogue.</title>
        <authorList>
            <person name="Kono N."/>
            <person name="Nakamura H."/>
            <person name="Ohtoshi R."/>
            <person name="Moran D.A.P."/>
            <person name="Shinohara A."/>
            <person name="Yoshida Y."/>
            <person name="Fujiwara M."/>
            <person name="Mori M."/>
            <person name="Tomita M."/>
            <person name="Arakawa K."/>
        </authorList>
    </citation>
    <scope>NUCLEOTIDE SEQUENCE [LARGE SCALE GENOMIC DNA]</scope>
</reference>
<organism evidence="1 2">
    <name type="scientific">Araneus ventricosus</name>
    <name type="common">Orbweaver spider</name>
    <name type="synonym">Epeira ventricosa</name>
    <dbReference type="NCBI Taxonomy" id="182803"/>
    <lineage>
        <taxon>Eukaryota</taxon>
        <taxon>Metazoa</taxon>
        <taxon>Ecdysozoa</taxon>
        <taxon>Arthropoda</taxon>
        <taxon>Chelicerata</taxon>
        <taxon>Arachnida</taxon>
        <taxon>Araneae</taxon>
        <taxon>Araneomorphae</taxon>
        <taxon>Entelegynae</taxon>
        <taxon>Araneoidea</taxon>
        <taxon>Araneidae</taxon>
        <taxon>Araneus</taxon>
    </lineage>
</organism>
<gene>
    <name evidence="1" type="ORF">AVEN_162607_1</name>
</gene>
<sequence length="135" mass="15308">MSYLKLDIHCRTVTHHLERVSPDSPSFQLINLGGSFMEVPCKRHNRSLQSPRATIPSPHPAFPERACLPLPHFVVFAFVREARTILPTIVFQFYGLVHRMKIQTFRAHRANSHQILALTKGFGTTGSNWCGTELS</sequence>
<evidence type="ECO:0000313" key="2">
    <source>
        <dbReference type="Proteomes" id="UP000499080"/>
    </source>
</evidence>
<comment type="caution">
    <text evidence="1">The sequence shown here is derived from an EMBL/GenBank/DDBJ whole genome shotgun (WGS) entry which is preliminary data.</text>
</comment>
<name>A0A4Y2L8H2_ARAVE</name>
<dbReference type="AlphaFoldDB" id="A0A4Y2L8H2"/>
<dbReference type="EMBL" id="BGPR01005529">
    <property type="protein sequence ID" value="GBN11011.1"/>
    <property type="molecule type" value="Genomic_DNA"/>
</dbReference>
<protein>
    <submittedName>
        <fullName evidence="1">Uncharacterized protein</fullName>
    </submittedName>
</protein>
<accession>A0A4Y2L8H2</accession>
<evidence type="ECO:0000313" key="1">
    <source>
        <dbReference type="EMBL" id="GBN11011.1"/>
    </source>
</evidence>